<feature type="compositionally biased region" description="Low complexity" evidence="1">
    <location>
        <begin position="45"/>
        <end position="60"/>
    </location>
</feature>
<reference evidence="2 3" key="1">
    <citation type="journal article" date="2019" name="Nat. Ecol. Evol.">
        <title>Megaphylogeny resolves global patterns of mushroom evolution.</title>
        <authorList>
            <person name="Varga T."/>
            <person name="Krizsan K."/>
            <person name="Foldi C."/>
            <person name="Dima B."/>
            <person name="Sanchez-Garcia M."/>
            <person name="Sanchez-Ramirez S."/>
            <person name="Szollosi G.J."/>
            <person name="Szarkandi J.G."/>
            <person name="Papp V."/>
            <person name="Albert L."/>
            <person name="Andreopoulos W."/>
            <person name="Angelini C."/>
            <person name="Antonin V."/>
            <person name="Barry K.W."/>
            <person name="Bougher N.L."/>
            <person name="Buchanan P."/>
            <person name="Buyck B."/>
            <person name="Bense V."/>
            <person name="Catcheside P."/>
            <person name="Chovatia M."/>
            <person name="Cooper J."/>
            <person name="Damon W."/>
            <person name="Desjardin D."/>
            <person name="Finy P."/>
            <person name="Geml J."/>
            <person name="Haridas S."/>
            <person name="Hughes K."/>
            <person name="Justo A."/>
            <person name="Karasinski D."/>
            <person name="Kautmanova I."/>
            <person name="Kiss B."/>
            <person name="Kocsube S."/>
            <person name="Kotiranta H."/>
            <person name="LaButti K.M."/>
            <person name="Lechner B.E."/>
            <person name="Liimatainen K."/>
            <person name="Lipzen A."/>
            <person name="Lukacs Z."/>
            <person name="Mihaltcheva S."/>
            <person name="Morgado L.N."/>
            <person name="Niskanen T."/>
            <person name="Noordeloos M.E."/>
            <person name="Ohm R.A."/>
            <person name="Ortiz-Santana B."/>
            <person name="Ovrebo C."/>
            <person name="Racz N."/>
            <person name="Riley R."/>
            <person name="Savchenko A."/>
            <person name="Shiryaev A."/>
            <person name="Soop K."/>
            <person name="Spirin V."/>
            <person name="Szebenyi C."/>
            <person name="Tomsovsky M."/>
            <person name="Tulloss R.E."/>
            <person name="Uehling J."/>
            <person name="Grigoriev I.V."/>
            <person name="Vagvolgyi C."/>
            <person name="Papp T."/>
            <person name="Martin F.M."/>
            <person name="Miettinen O."/>
            <person name="Hibbett D.S."/>
            <person name="Nagy L.G."/>
        </authorList>
    </citation>
    <scope>NUCLEOTIDE SEQUENCE [LARGE SCALE GENOMIC DNA]</scope>
    <source>
        <strain evidence="2 3">FP101781</strain>
    </source>
</reference>
<proteinExistence type="predicted"/>
<evidence type="ECO:0000256" key="1">
    <source>
        <dbReference type="SAM" id="MobiDB-lite"/>
    </source>
</evidence>
<dbReference type="AlphaFoldDB" id="A0A4Y7SFR8"/>
<keyword evidence="3" id="KW-1185">Reference proteome</keyword>
<dbReference type="Proteomes" id="UP000298030">
    <property type="component" value="Unassembled WGS sequence"/>
</dbReference>
<feature type="compositionally biased region" description="Pro residues" evidence="1">
    <location>
        <begin position="1"/>
        <end position="14"/>
    </location>
</feature>
<evidence type="ECO:0000313" key="3">
    <source>
        <dbReference type="Proteomes" id="UP000298030"/>
    </source>
</evidence>
<organism evidence="2 3">
    <name type="scientific">Coprinellus micaceus</name>
    <name type="common">Glistening ink-cap mushroom</name>
    <name type="synonym">Coprinus micaceus</name>
    <dbReference type="NCBI Taxonomy" id="71717"/>
    <lineage>
        <taxon>Eukaryota</taxon>
        <taxon>Fungi</taxon>
        <taxon>Dikarya</taxon>
        <taxon>Basidiomycota</taxon>
        <taxon>Agaricomycotina</taxon>
        <taxon>Agaricomycetes</taxon>
        <taxon>Agaricomycetidae</taxon>
        <taxon>Agaricales</taxon>
        <taxon>Agaricineae</taxon>
        <taxon>Psathyrellaceae</taxon>
        <taxon>Coprinellus</taxon>
    </lineage>
</organism>
<gene>
    <name evidence="2" type="ORF">FA13DRAFT_297941</name>
</gene>
<comment type="caution">
    <text evidence="2">The sequence shown here is derived from an EMBL/GenBank/DDBJ whole genome shotgun (WGS) entry which is preliminary data.</text>
</comment>
<protein>
    <submittedName>
        <fullName evidence="2">Uncharacterized protein</fullName>
    </submittedName>
</protein>
<sequence length="118" mass="12677">MAYCPRQPPPPQWRTPPRRSSVLSPAFSRAKFPSPTLDIPPPSDYSPKPSTTPSSRSSTPQVHCDVCTHSPTPIQAYRIPVYPSVRPSSTPAGREPARACREVQGSGPPTCSGLPVST</sequence>
<feature type="region of interest" description="Disordered" evidence="1">
    <location>
        <begin position="1"/>
        <end position="118"/>
    </location>
</feature>
<evidence type="ECO:0000313" key="2">
    <source>
        <dbReference type="EMBL" id="TEB19952.1"/>
    </source>
</evidence>
<accession>A0A4Y7SFR8</accession>
<name>A0A4Y7SFR8_COPMI</name>
<dbReference type="EMBL" id="QPFP01000162">
    <property type="protein sequence ID" value="TEB19952.1"/>
    <property type="molecule type" value="Genomic_DNA"/>
</dbReference>